<comment type="similarity">
    <text evidence="2">Belongs to the cytochrome P450 family.</text>
</comment>
<dbReference type="GO" id="GO:0020037">
    <property type="term" value="F:heme binding"/>
    <property type="evidence" value="ECO:0007669"/>
    <property type="project" value="InterPro"/>
</dbReference>
<dbReference type="InterPro" id="IPR001128">
    <property type="entry name" value="Cyt_P450"/>
</dbReference>
<dbReference type="EC" id="1.14.15.-" evidence="3"/>
<dbReference type="InterPro" id="IPR002397">
    <property type="entry name" value="Cyt_P450_B"/>
</dbReference>
<dbReference type="PRINTS" id="PR00359">
    <property type="entry name" value="BP450"/>
</dbReference>
<dbReference type="GO" id="GO:0005506">
    <property type="term" value="F:iron ion binding"/>
    <property type="evidence" value="ECO:0007669"/>
    <property type="project" value="InterPro"/>
</dbReference>
<organism evidence="3 4">
    <name type="scientific">BD1-7 clade bacterium</name>
    <dbReference type="NCBI Taxonomy" id="2029982"/>
    <lineage>
        <taxon>Bacteria</taxon>
        <taxon>Pseudomonadati</taxon>
        <taxon>Pseudomonadota</taxon>
        <taxon>Gammaproteobacteria</taxon>
        <taxon>Cellvibrionales</taxon>
        <taxon>Spongiibacteraceae</taxon>
        <taxon>BD1-7 clade</taxon>
    </lineage>
</organism>
<dbReference type="PANTHER" id="PTHR46696:SF1">
    <property type="entry name" value="CYTOCHROME P450 YJIB-RELATED"/>
    <property type="match status" value="1"/>
</dbReference>
<gene>
    <name evidence="3" type="ORF">OPDIPICF_04564</name>
</gene>
<keyword evidence="4" id="KW-1185">Reference proteome</keyword>
<proteinExistence type="inferred from homology"/>
<dbReference type="PANTHER" id="PTHR46696">
    <property type="entry name" value="P450, PUTATIVE (EUROFUNG)-RELATED"/>
    <property type="match status" value="1"/>
</dbReference>
<dbReference type="Gene3D" id="1.10.630.10">
    <property type="entry name" value="Cytochrome P450"/>
    <property type="match status" value="1"/>
</dbReference>
<accession>A0A5S9PHP4</accession>
<reference evidence="3 4" key="1">
    <citation type="submission" date="2019-11" db="EMBL/GenBank/DDBJ databases">
        <authorList>
            <person name="Holert J."/>
        </authorList>
    </citation>
    <scope>NUCLEOTIDE SEQUENCE [LARGE SCALE GENOMIC DNA]</scope>
    <source>
        <strain evidence="3">SB11_3</strain>
    </source>
</reference>
<dbReference type="GO" id="GO:0004497">
    <property type="term" value="F:monooxygenase activity"/>
    <property type="evidence" value="ECO:0007669"/>
    <property type="project" value="InterPro"/>
</dbReference>
<name>A0A5S9PHP4_9GAMM</name>
<dbReference type="Proteomes" id="UP000441399">
    <property type="component" value="Unassembled WGS sequence"/>
</dbReference>
<keyword evidence="3" id="KW-0560">Oxidoreductase</keyword>
<evidence type="ECO:0000313" key="4">
    <source>
        <dbReference type="Proteomes" id="UP000441399"/>
    </source>
</evidence>
<dbReference type="EMBL" id="CACSIO010000010">
    <property type="protein sequence ID" value="CAA0103671.1"/>
    <property type="molecule type" value="Genomic_DNA"/>
</dbReference>
<protein>
    <submittedName>
        <fullName evidence="3">Epothilone C/D epoxidase</fullName>
        <ecNumber evidence="3">1.14.15.-</ecNumber>
    </submittedName>
</protein>
<evidence type="ECO:0000313" key="3">
    <source>
        <dbReference type="EMBL" id="CAA0103671.1"/>
    </source>
</evidence>
<dbReference type="AlphaFoldDB" id="A0A5S9PHP4"/>
<dbReference type="Pfam" id="PF00067">
    <property type="entry name" value="p450"/>
    <property type="match status" value="1"/>
</dbReference>
<dbReference type="InterPro" id="IPR036396">
    <property type="entry name" value="Cyt_P450_sf"/>
</dbReference>
<evidence type="ECO:0000256" key="2">
    <source>
        <dbReference type="ARBA" id="ARBA00010617"/>
    </source>
</evidence>
<sequence length="429" mass="49272">MLRLKITDITKIAFYMIKGAITRPRYSAFDPKDLEGFIRNPQPVYEDMLQNHSVFFAPTQLAWILTPEYKQYRELLTHSDLTFNFNAWDYFPTIPDHKMKELDRICESALPRLKPENHRRLRKIANKAFAPRFVKSIEANIESIVDRSLDSVDDVFDMDSLLENLTFEILAEYIGVPADVRHDCEQLYLEIIKCFLDPLDTPDYENSDKGITALKALIQQKKTLATDDFLSELVNACEDGDMLSEMEVLGLIATLLAVGPDTIRDNMAYFFYNMAKNPEALQRVVENPSLIDNAIYESMRWNASGYCGNTRFAQRDFEFHGQKIKKGEMIKIMANAAFYDPNEFPNPDVFDLDRDNVTDIPVYGGGPHYCLGHALATSAMRIIALRTLAYFPRYRLVEEPAHELNSISRRMKTLMIDVSESRAIKIKAA</sequence>
<dbReference type="SUPFAM" id="SSF48264">
    <property type="entry name" value="Cytochrome P450"/>
    <property type="match status" value="1"/>
</dbReference>
<comment type="cofactor">
    <cofactor evidence="1">
        <name>heme</name>
        <dbReference type="ChEBI" id="CHEBI:30413"/>
    </cofactor>
</comment>
<evidence type="ECO:0000256" key="1">
    <source>
        <dbReference type="ARBA" id="ARBA00001971"/>
    </source>
</evidence>
<dbReference type="GO" id="GO:0016705">
    <property type="term" value="F:oxidoreductase activity, acting on paired donors, with incorporation or reduction of molecular oxygen"/>
    <property type="evidence" value="ECO:0007669"/>
    <property type="project" value="InterPro"/>
</dbReference>